<dbReference type="EMBL" id="CACSIP010000045">
    <property type="protein sequence ID" value="CAA0132321.1"/>
    <property type="molecule type" value="Genomic_DNA"/>
</dbReference>
<proteinExistence type="predicted"/>
<dbReference type="RefSeq" id="WP_159234433.1">
    <property type="nucleotide sequence ID" value="NZ_CACSIP010000045.1"/>
</dbReference>
<dbReference type="Proteomes" id="UP000430146">
    <property type="component" value="Unassembled WGS sequence"/>
</dbReference>
<organism evidence="1 2">
    <name type="scientific">Mycolicibacterium vanbaalenii</name>
    <name type="common">Mycobacterium vanbaalenii</name>
    <dbReference type="NCBI Taxonomy" id="110539"/>
    <lineage>
        <taxon>Bacteria</taxon>
        <taxon>Bacillati</taxon>
        <taxon>Actinomycetota</taxon>
        <taxon>Actinomycetes</taxon>
        <taxon>Mycobacteriales</taxon>
        <taxon>Mycobacteriaceae</taxon>
        <taxon>Mycolicibacterium</taxon>
    </lineage>
</organism>
<sequence length="285" mass="32702">MTRVFVGSQAIARGELTRGQLRWRYEPLFPDVYIPRGTHPSLYIRTVGAWLWSRERGVITGRAAAALHGAEWVRDDTPVELLWKSYDTPGGIIARDHHFGYDDVVEMDDMAVATIQRSAYDLGRHLPRNAAVIHLDALARATGLAAEHVAPLIDRYKGARGVRRLRTALELMDSGSQSPKETLLRLTLIDAGFPRPTTQIPVYDGHHEPFAFLDMGWEDVLIAVEYDGDQHRTDRGRYVWDERRLRRLRELDWLHVKVIAEDRPYDVIQRVRRAWAQREPGVEVV</sequence>
<evidence type="ECO:0008006" key="3">
    <source>
        <dbReference type="Google" id="ProtNLM"/>
    </source>
</evidence>
<accession>A0A5S9R8W1</accession>
<keyword evidence="2" id="KW-1185">Reference proteome</keyword>
<dbReference type="AlphaFoldDB" id="A0A5S9R8W1"/>
<gene>
    <name evidence="1" type="ORF">AELLOGFF_01722</name>
</gene>
<protein>
    <recommendedName>
        <fullName evidence="3">DUF559 domain-containing protein</fullName>
    </recommendedName>
</protein>
<evidence type="ECO:0000313" key="1">
    <source>
        <dbReference type="EMBL" id="CAA0132321.1"/>
    </source>
</evidence>
<reference evidence="1 2" key="1">
    <citation type="submission" date="2019-11" db="EMBL/GenBank/DDBJ databases">
        <authorList>
            <person name="Holert J."/>
        </authorList>
    </citation>
    <scope>NUCLEOTIDE SEQUENCE [LARGE SCALE GENOMIC DNA]</scope>
    <source>
        <strain evidence="1">BC8_1</strain>
    </source>
</reference>
<dbReference type="OrthoDB" id="4696350at2"/>
<name>A0A5S9R8W1_MYCVN</name>
<evidence type="ECO:0000313" key="2">
    <source>
        <dbReference type="Proteomes" id="UP000430146"/>
    </source>
</evidence>